<protein>
    <submittedName>
        <fullName evidence="1">EcsC family protein</fullName>
    </submittedName>
</protein>
<dbReference type="RefSeq" id="WP_162445147.1">
    <property type="nucleotide sequence ID" value="NZ_CP048222.1"/>
</dbReference>
<proteinExistence type="predicted"/>
<dbReference type="InterPro" id="IPR024787">
    <property type="entry name" value="EcsC"/>
</dbReference>
<dbReference type="Pfam" id="PF12787">
    <property type="entry name" value="EcsC"/>
    <property type="match status" value="1"/>
</dbReference>
<sequence>MEHYEDQVKYELSVWQLSMEKGESASGRLAKGIQDKINTIIPEKVHQVVTEGIKHMVRAVLAGSEYTATDPMNIGSLEEREKLIKDKIEAYKKLAAVEGAGTGAGGFLLSLADFPLLLGLKIKLLYEIAGLYGYKVKDYQERVFILYVFQLAFSSTNTRKETYQKILNWDTTTQTHLAGMSVFDWRSFQQEYRDYIDLAKLLQLVPGIGAVVGAFANHRLVDKLGETAMNAYRLRWYNTAQKYIYR</sequence>
<evidence type="ECO:0000313" key="1">
    <source>
        <dbReference type="EMBL" id="QHT69156.1"/>
    </source>
</evidence>
<reference evidence="1 2" key="1">
    <citation type="submission" date="2020-01" db="EMBL/GenBank/DDBJ databases">
        <authorList>
            <person name="Kim M.K."/>
        </authorList>
    </citation>
    <scope>NUCLEOTIDE SEQUENCE [LARGE SCALE GENOMIC DNA]</scope>
    <source>
        <strain evidence="1 2">172606-1</strain>
    </source>
</reference>
<evidence type="ECO:0000313" key="2">
    <source>
        <dbReference type="Proteomes" id="UP000480178"/>
    </source>
</evidence>
<dbReference type="Proteomes" id="UP000480178">
    <property type="component" value="Chromosome"/>
</dbReference>
<name>A0A6C0GM88_9BACT</name>
<dbReference type="KEGG" id="rhoz:GXP67_22180"/>
<accession>A0A6C0GM88</accession>
<keyword evidence="2" id="KW-1185">Reference proteome</keyword>
<dbReference type="EMBL" id="CP048222">
    <property type="protein sequence ID" value="QHT69156.1"/>
    <property type="molecule type" value="Genomic_DNA"/>
</dbReference>
<gene>
    <name evidence="1" type="ORF">GXP67_22180</name>
</gene>
<dbReference type="PANTHER" id="PTHR41260:SF1">
    <property type="entry name" value="PROTEIN ECSC"/>
    <property type="match status" value="1"/>
</dbReference>
<organism evidence="1 2">
    <name type="scientific">Rhodocytophaga rosea</name>
    <dbReference type="NCBI Taxonomy" id="2704465"/>
    <lineage>
        <taxon>Bacteria</taxon>
        <taxon>Pseudomonadati</taxon>
        <taxon>Bacteroidota</taxon>
        <taxon>Cytophagia</taxon>
        <taxon>Cytophagales</taxon>
        <taxon>Rhodocytophagaceae</taxon>
        <taxon>Rhodocytophaga</taxon>
    </lineage>
</organism>
<dbReference type="AlphaFoldDB" id="A0A6C0GM88"/>
<dbReference type="PANTHER" id="PTHR41260">
    <property type="entry name" value="PROTEIN ECSC"/>
    <property type="match status" value="1"/>
</dbReference>